<protein>
    <submittedName>
        <fullName evidence="1">Uncharacterized protein</fullName>
    </submittedName>
</protein>
<evidence type="ECO:0000313" key="1">
    <source>
        <dbReference type="EMBL" id="ABZ07587.1"/>
    </source>
</evidence>
<accession>B3T4S8</accession>
<dbReference type="EMBL" id="EU016604">
    <property type="protein sequence ID" value="ABZ07587.1"/>
    <property type="molecule type" value="Genomic_DNA"/>
</dbReference>
<name>B3T4S8_9ZZZZ</name>
<gene>
    <name evidence="1" type="ORF">ALOHA_HF4000ANIW137K11ctg2g6</name>
</gene>
<dbReference type="AlphaFoldDB" id="B3T4S8"/>
<reference evidence="1" key="1">
    <citation type="journal article" date="2008" name="ISME J.">
        <title>Genomic patterns of recombination, clonal divergence and environment in marine microbial populations.</title>
        <authorList>
            <person name="Konstantinidis K.T."/>
            <person name="Delong E.F."/>
        </authorList>
    </citation>
    <scope>NUCLEOTIDE SEQUENCE</scope>
</reference>
<organism evidence="1">
    <name type="scientific">uncultured marine microorganism HF4000_ANIW137K11</name>
    <dbReference type="NCBI Taxonomy" id="455533"/>
    <lineage>
        <taxon>unclassified sequences</taxon>
        <taxon>environmental samples</taxon>
    </lineage>
</organism>
<proteinExistence type="predicted"/>
<sequence>MTLEEIVRGQLVRVVSRPEIVGQVRQVSGKGNVGIMVNGSIRWVNPDDLEVLHV</sequence>